<dbReference type="PANTHER" id="PTHR33908">
    <property type="entry name" value="MANNOSYLTRANSFERASE YKCB-RELATED"/>
    <property type="match status" value="1"/>
</dbReference>
<evidence type="ECO:0000313" key="10">
    <source>
        <dbReference type="Proteomes" id="UP000177967"/>
    </source>
</evidence>
<dbReference type="GO" id="GO:0005886">
    <property type="term" value="C:plasma membrane"/>
    <property type="evidence" value="ECO:0007669"/>
    <property type="project" value="UniProtKB-SubCell"/>
</dbReference>
<dbReference type="InterPro" id="IPR050297">
    <property type="entry name" value="LipidA_mod_glycosyltrf_83"/>
</dbReference>
<feature type="transmembrane region" description="Helical" evidence="8">
    <location>
        <begin position="86"/>
        <end position="108"/>
    </location>
</feature>
<dbReference type="GO" id="GO:0016763">
    <property type="term" value="F:pentosyltransferase activity"/>
    <property type="evidence" value="ECO:0007669"/>
    <property type="project" value="TreeGrafter"/>
</dbReference>
<evidence type="ECO:0000256" key="5">
    <source>
        <dbReference type="ARBA" id="ARBA00022692"/>
    </source>
</evidence>
<dbReference type="GO" id="GO:0009103">
    <property type="term" value="P:lipopolysaccharide biosynthetic process"/>
    <property type="evidence" value="ECO:0007669"/>
    <property type="project" value="UniProtKB-ARBA"/>
</dbReference>
<protein>
    <recommendedName>
        <fullName evidence="11">Glycosyltransferase RgtA/B/C/D-like domain-containing protein</fullName>
    </recommendedName>
</protein>
<sequence>MNRKVFWPLFALILFFGLVLHLYPSQNYNFYFTIDQGDDAVRAREFFDRGRLLTRGPETGVQGVYSGPGWYYFISIGYKLFDGDPYGALVVMILLNLAVTGVLVWWLARRISPGLGLLVGAALQLFWPFYDSSRWAFSPFPLVASSIALMIVLSEWWNTKKNYWWGTIPVVVALNAELAGAVALFIFYGVVGVIGVARGKLEVKQFILSACLLPGLGIALTVKQFAQVYLRTHTIPFVLNANVGTFQGTNFLKMAQVFAQNTTETTIPQIAWLGVLVFLGILGLYWGNKGNRGSSGEEYTRAFIVFVFGLFVTSYLFFSSNRGFQDWHDVFLPPLLFVSVVLILFSLWRELKIRYYEVGGFSRYYKVGIIGIVGVIGVSQLMLFGDRYSQYLHPSDDPGILINQMKVLDWIYTHADENGFNEYTYVPTVEDDKYQYLFWWYGRKKYGYLPCEYSNAPKSIKYLYIPNSEEYKDPHLGCEYNVFLIIEPFGFTQGRPDWGKGDISQWYEKATAGTISLEQSKVGEIKVEKRRYPSKI</sequence>
<feature type="transmembrane region" description="Helical" evidence="8">
    <location>
        <begin position="163"/>
        <end position="194"/>
    </location>
</feature>
<keyword evidence="3" id="KW-0328">Glycosyltransferase</keyword>
<dbReference type="GO" id="GO:0010041">
    <property type="term" value="P:response to iron(III) ion"/>
    <property type="evidence" value="ECO:0007669"/>
    <property type="project" value="TreeGrafter"/>
</dbReference>
<evidence type="ECO:0008006" key="11">
    <source>
        <dbReference type="Google" id="ProtNLM"/>
    </source>
</evidence>
<feature type="transmembrane region" description="Helical" evidence="8">
    <location>
        <begin position="299"/>
        <end position="318"/>
    </location>
</feature>
<feature type="transmembrane region" description="Helical" evidence="8">
    <location>
        <begin position="6"/>
        <end position="23"/>
    </location>
</feature>
<proteinExistence type="predicted"/>
<reference evidence="9 10" key="1">
    <citation type="journal article" date="2016" name="Nat. Commun.">
        <title>Thousands of microbial genomes shed light on interconnected biogeochemical processes in an aquifer system.</title>
        <authorList>
            <person name="Anantharaman K."/>
            <person name="Brown C.T."/>
            <person name="Hug L.A."/>
            <person name="Sharon I."/>
            <person name="Castelle C.J."/>
            <person name="Probst A.J."/>
            <person name="Thomas B.C."/>
            <person name="Singh A."/>
            <person name="Wilkins M.J."/>
            <person name="Karaoz U."/>
            <person name="Brodie E.L."/>
            <person name="Williams K.H."/>
            <person name="Hubbard S.S."/>
            <person name="Banfield J.F."/>
        </authorList>
    </citation>
    <scope>NUCLEOTIDE SEQUENCE [LARGE SCALE GENOMIC DNA]</scope>
</reference>
<evidence type="ECO:0000256" key="3">
    <source>
        <dbReference type="ARBA" id="ARBA00022676"/>
    </source>
</evidence>
<name>A0A1G1V225_9BACT</name>
<feature type="transmembrane region" description="Helical" evidence="8">
    <location>
        <begin position="114"/>
        <end position="130"/>
    </location>
</feature>
<accession>A0A1G1V225</accession>
<comment type="subcellular location">
    <subcellularLocation>
        <location evidence="1">Cell membrane</location>
        <topology evidence="1">Multi-pass membrane protein</topology>
    </subcellularLocation>
</comment>
<keyword evidence="5 8" id="KW-0812">Transmembrane</keyword>
<keyword evidence="7 8" id="KW-0472">Membrane</keyword>
<comment type="caution">
    <text evidence="9">The sequence shown here is derived from an EMBL/GenBank/DDBJ whole genome shotgun (WGS) entry which is preliminary data.</text>
</comment>
<evidence type="ECO:0000256" key="7">
    <source>
        <dbReference type="ARBA" id="ARBA00023136"/>
    </source>
</evidence>
<evidence type="ECO:0000256" key="8">
    <source>
        <dbReference type="SAM" id="Phobius"/>
    </source>
</evidence>
<feature type="transmembrane region" description="Helical" evidence="8">
    <location>
        <begin position="330"/>
        <end position="348"/>
    </location>
</feature>
<organism evidence="9 10">
    <name type="scientific">Candidatus Blackburnbacteria bacterium RIFCSPHIGHO2_01_FULL_43_15b</name>
    <dbReference type="NCBI Taxonomy" id="1797513"/>
    <lineage>
        <taxon>Bacteria</taxon>
        <taxon>Candidatus Blackburniibacteriota</taxon>
    </lineage>
</organism>
<feature type="transmembrane region" description="Helical" evidence="8">
    <location>
        <begin position="364"/>
        <end position="385"/>
    </location>
</feature>
<dbReference type="Proteomes" id="UP000177967">
    <property type="component" value="Unassembled WGS sequence"/>
</dbReference>
<keyword evidence="2" id="KW-1003">Cell membrane</keyword>
<gene>
    <name evidence="9" type="ORF">A2782_01250</name>
</gene>
<dbReference type="AlphaFoldDB" id="A0A1G1V225"/>
<keyword evidence="6 8" id="KW-1133">Transmembrane helix</keyword>
<dbReference type="STRING" id="1797513.A2782_01250"/>
<feature type="transmembrane region" description="Helical" evidence="8">
    <location>
        <begin position="206"/>
        <end position="226"/>
    </location>
</feature>
<dbReference type="EMBL" id="MHBW01000010">
    <property type="protein sequence ID" value="OGY09428.1"/>
    <property type="molecule type" value="Genomic_DNA"/>
</dbReference>
<feature type="transmembrane region" description="Helical" evidence="8">
    <location>
        <begin position="270"/>
        <end position="287"/>
    </location>
</feature>
<dbReference type="PANTHER" id="PTHR33908:SF3">
    <property type="entry name" value="UNDECAPRENYL PHOSPHATE-ALPHA-4-AMINO-4-DEOXY-L-ARABINOSE ARABINOSYL TRANSFERASE"/>
    <property type="match status" value="1"/>
</dbReference>
<evidence type="ECO:0000313" key="9">
    <source>
        <dbReference type="EMBL" id="OGY09428.1"/>
    </source>
</evidence>
<evidence type="ECO:0000256" key="4">
    <source>
        <dbReference type="ARBA" id="ARBA00022679"/>
    </source>
</evidence>
<evidence type="ECO:0000256" key="1">
    <source>
        <dbReference type="ARBA" id="ARBA00004651"/>
    </source>
</evidence>
<evidence type="ECO:0000256" key="2">
    <source>
        <dbReference type="ARBA" id="ARBA00022475"/>
    </source>
</evidence>
<evidence type="ECO:0000256" key="6">
    <source>
        <dbReference type="ARBA" id="ARBA00022989"/>
    </source>
</evidence>
<keyword evidence="4" id="KW-0808">Transferase</keyword>
<feature type="transmembrane region" description="Helical" evidence="8">
    <location>
        <begin position="137"/>
        <end position="157"/>
    </location>
</feature>